<organism evidence="4 5">
    <name type="scientific">Artemisia annua</name>
    <name type="common">Sweet wormwood</name>
    <dbReference type="NCBI Taxonomy" id="35608"/>
    <lineage>
        <taxon>Eukaryota</taxon>
        <taxon>Viridiplantae</taxon>
        <taxon>Streptophyta</taxon>
        <taxon>Embryophyta</taxon>
        <taxon>Tracheophyta</taxon>
        <taxon>Spermatophyta</taxon>
        <taxon>Magnoliopsida</taxon>
        <taxon>eudicotyledons</taxon>
        <taxon>Gunneridae</taxon>
        <taxon>Pentapetalae</taxon>
        <taxon>asterids</taxon>
        <taxon>campanulids</taxon>
        <taxon>Asterales</taxon>
        <taxon>Asteraceae</taxon>
        <taxon>Asteroideae</taxon>
        <taxon>Anthemideae</taxon>
        <taxon>Artemisiinae</taxon>
        <taxon>Artemisia</taxon>
    </lineage>
</organism>
<reference evidence="4 5" key="1">
    <citation type="journal article" date="2018" name="Mol. Plant">
        <title>The genome of Artemisia annua provides insight into the evolution of Asteraceae family and artemisinin biosynthesis.</title>
        <authorList>
            <person name="Shen Q."/>
            <person name="Zhang L."/>
            <person name="Liao Z."/>
            <person name="Wang S."/>
            <person name="Yan T."/>
            <person name="Shi P."/>
            <person name="Liu M."/>
            <person name="Fu X."/>
            <person name="Pan Q."/>
            <person name="Wang Y."/>
            <person name="Lv Z."/>
            <person name="Lu X."/>
            <person name="Zhang F."/>
            <person name="Jiang W."/>
            <person name="Ma Y."/>
            <person name="Chen M."/>
            <person name="Hao X."/>
            <person name="Li L."/>
            <person name="Tang Y."/>
            <person name="Lv G."/>
            <person name="Zhou Y."/>
            <person name="Sun X."/>
            <person name="Brodelius P.E."/>
            <person name="Rose J.K.C."/>
            <person name="Tang K."/>
        </authorList>
    </citation>
    <scope>NUCLEOTIDE SEQUENCE [LARGE SCALE GENOMIC DNA]</scope>
    <source>
        <strain evidence="5">cv. Huhao1</strain>
        <tissue evidence="4">Leaf</tissue>
    </source>
</reference>
<feature type="domain" description="Trichome birefringence-like C-terminal" evidence="3">
    <location>
        <begin position="1"/>
        <end position="43"/>
    </location>
</feature>
<evidence type="ECO:0000313" key="4">
    <source>
        <dbReference type="EMBL" id="PWA42130.1"/>
    </source>
</evidence>
<comment type="similarity">
    <text evidence="1">Belongs to the PC-esterase family. TBL subfamily.</text>
</comment>
<evidence type="ECO:0000313" key="5">
    <source>
        <dbReference type="Proteomes" id="UP000245207"/>
    </source>
</evidence>
<dbReference type="Proteomes" id="UP000245207">
    <property type="component" value="Unassembled WGS sequence"/>
</dbReference>
<dbReference type="OrthoDB" id="1740222at2759"/>
<dbReference type="Pfam" id="PF13839">
    <property type="entry name" value="PC-Esterase"/>
    <property type="match status" value="1"/>
</dbReference>
<keyword evidence="5" id="KW-1185">Reference proteome</keyword>
<evidence type="ECO:0000259" key="3">
    <source>
        <dbReference type="Pfam" id="PF13839"/>
    </source>
</evidence>
<name>A0A2U1KZI9_ARTAN</name>
<protein>
    <recommendedName>
        <fullName evidence="3">Trichome birefringence-like C-terminal domain-containing protein</fullName>
    </recommendedName>
</protein>
<gene>
    <name evidence="4" type="ORF">CTI12_AA546780</name>
</gene>
<proteinExistence type="inferred from homology"/>
<dbReference type="InterPro" id="IPR026057">
    <property type="entry name" value="TBL_C"/>
</dbReference>
<dbReference type="EMBL" id="PKPP01012600">
    <property type="protein sequence ID" value="PWA42130.1"/>
    <property type="molecule type" value="Genomic_DNA"/>
</dbReference>
<feature type="region of interest" description="Disordered" evidence="2">
    <location>
        <begin position="117"/>
        <end position="149"/>
    </location>
</feature>
<accession>A0A2U1KZI9</accession>
<sequence>MQDKRLMFVGDSVQRSMFDSMVCLVRSVIPEGNKSLQKLPPRKIFRAQKRKNVDAQDTCKDNCHLGVAFNSVQKIIPTKVSITEECMNTCRYEKSSNAESLGLIQCLEAAERRESSTPTVSSSSCGSEVDLNGATDTSPWKTRARRSGQAAADEVKYTDCEFKLIWF</sequence>
<dbReference type="STRING" id="35608.A0A2U1KZI9"/>
<feature type="compositionally biased region" description="Low complexity" evidence="2">
    <location>
        <begin position="117"/>
        <end position="129"/>
    </location>
</feature>
<evidence type="ECO:0000256" key="2">
    <source>
        <dbReference type="SAM" id="MobiDB-lite"/>
    </source>
</evidence>
<comment type="caution">
    <text evidence="4">The sequence shown here is derived from an EMBL/GenBank/DDBJ whole genome shotgun (WGS) entry which is preliminary data.</text>
</comment>
<evidence type="ECO:0000256" key="1">
    <source>
        <dbReference type="ARBA" id="ARBA00007727"/>
    </source>
</evidence>
<dbReference type="GO" id="GO:0016740">
    <property type="term" value="F:transferase activity"/>
    <property type="evidence" value="ECO:0007669"/>
    <property type="project" value="InterPro"/>
</dbReference>
<dbReference type="AlphaFoldDB" id="A0A2U1KZI9"/>